<dbReference type="PROSITE" id="PS50110">
    <property type="entry name" value="RESPONSE_REGULATORY"/>
    <property type="match status" value="2"/>
</dbReference>
<name>A0A839UKQ4_9GAMM</name>
<dbReference type="InterPro" id="IPR013656">
    <property type="entry name" value="PAS_4"/>
</dbReference>
<dbReference type="SMART" id="SM00086">
    <property type="entry name" value="PAC"/>
    <property type="match status" value="5"/>
</dbReference>
<feature type="domain" description="PAC" evidence="16">
    <location>
        <begin position="956"/>
        <end position="1008"/>
    </location>
</feature>
<evidence type="ECO:0000256" key="9">
    <source>
        <dbReference type="PROSITE-ProRule" id="PRU00110"/>
    </source>
</evidence>
<dbReference type="PROSITE" id="PS50112">
    <property type="entry name" value="PAS"/>
    <property type="match status" value="4"/>
</dbReference>
<comment type="caution">
    <text evidence="19">The sequence shown here is derived from an EMBL/GenBank/DDBJ whole genome shotgun (WGS) entry which is preliminary data.</text>
</comment>
<dbReference type="CDD" id="cd16922">
    <property type="entry name" value="HATPase_EvgS-ArcB-TorS-like"/>
    <property type="match status" value="1"/>
</dbReference>
<feature type="domain" description="PAS" evidence="15">
    <location>
        <begin position="881"/>
        <end position="953"/>
    </location>
</feature>
<dbReference type="PROSITE" id="PS50839">
    <property type="entry name" value="CHASE"/>
    <property type="match status" value="1"/>
</dbReference>
<evidence type="ECO:0000256" key="10">
    <source>
        <dbReference type="PROSITE-ProRule" id="PRU00169"/>
    </source>
</evidence>
<evidence type="ECO:0000259" key="16">
    <source>
        <dbReference type="PROSITE" id="PS50113"/>
    </source>
</evidence>
<dbReference type="GO" id="GO:0005886">
    <property type="term" value="C:plasma membrane"/>
    <property type="evidence" value="ECO:0007669"/>
    <property type="project" value="UniProtKB-SubCell"/>
</dbReference>
<dbReference type="GO" id="GO:0000155">
    <property type="term" value="F:phosphorelay sensor kinase activity"/>
    <property type="evidence" value="ECO:0007669"/>
    <property type="project" value="InterPro"/>
</dbReference>
<dbReference type="CDD" id="cd00088">
    <property type="entry name" value="HPT"/>
    <property type="match status" value="1"/>
</dbReference>
<feature type="modified residue" description="Phosphohistidine" evidence="9">
    <location>
        <position position="1596"/>
    </location>
</feature>
<feature type="transmembrane region" description="Helical" evidence="12">
    <location>
        <begin position="12"/>
        <end position="35"/>
    </location>
</feature>
<feature type="modified residue" description="4-aspartylphosphate" evidence="10">
    <location>
        <position position="1463"/>
    </location>
</feature>
<dbReference type="InterPro" id="IPR036097">
    <property type="entry name" value="HisK_dim/P_sf"/>
</dbReference>
<evidence type="ECO:0000256" key="2">
    <source>
        <dbReference type="ARBA" id="ARBA00004370"/>
    </source>
</evidence>
<dbReference type="Pfam" id="PF08447">
    <property type="entry name" value="PAS_3"/>
    <property type="match status" value="1"/>
</dbReference>
<feature type="domain" description="PAC" evidence="16">
    <location>
        <begin position="686"/>
        <end position="738"/>
    </location>
</feature>
<dbReference type="InterPro" id="IPR013655">
    <property type="entry name" value="PAS_fold_3"/>
</dbReference>
<dbReference type="InterPro" id="IPR036890">
    <property type="entry name" value="HATPase_C_sf"/>
</dbReference>
<dbReference type="Gene3D" id="3.40.50.2300">
    <property type="match status" value="2"/>
</dbReference>
<keyword evidence="4 10" id="KW-0597">Phosphoprotein</keyword>
<dbReference type="InterPro" id="IPR042240">
    <property type="entry name" value="CHASE_sf"/>
</dbReference>
<dbReference type="Pfam" id="PF08448">
    <property type="entry name" value="PAS_4"/>
    <property type="match status" value="1"/>
</dbReference>
<dbReference type="SUPFAM" id="SSF55785">
    <property type="entry name" value="PYP-like sensor domain (PAS domain)"/>
    <property type="match status" value="5"/>
</dbReference>
<dbReference type="GO" id="GO:0006355">
    <property type="term" value="P:regulation of DNA-templated transcription"/>
    <property type="evidence" value="ECO:0007669"/>
    <property type="project" value="InterPro"/>
</dbReference>
<evidence type="ECO:0000256" key="1">
    <source>
        <dbReference type="ARBA" id="ARBA00000085"/>
    </source>
</evidence>
<dbReference type="PANTHER" id="PTHR45339:SF5">
    <property type="entry name" value="HISTIDINE KINASE"/>
    <property type="match status" value="1"/>
</dbReference>
<feature type="domain" description="Response regulatory" evidence="14">
    <location>
        <begin position="1271"/>
        <end position="1391"/>
    </location>
</feature>
<dbReference type="Pfam" id="PF00512">
    <property type="entry name" value="HisKA"/>
    <property type="match status" value="1"/>
</dbReference>
<evidence type="ECO:0000256" key="11">
    <source>
        <dbReference type="SAM" id="Coils"/>
    </source>
</evidence>
<evidence type="ECO:0000256" key="7">
    <source>
        <dbReference type="ARBA" id="ARBA00023012"/>
    </source>
</evidence>
<dbReference type="CDD" id="cd00130">
    <property type="entry name" value="PAS"/>
    <property type="match status" value="5"/>
</dbReference>
<dbReference type="FunFam" id="3.30.565.10:FF:000010">
    <property type="entry name" value="Sensor histidine kinase RcsC"/>
    <property type="match status" value="1"/>
</dbReference>
<dbReference type="InterPro" id="IPR008207">
    <property type="entry name" value="Sig_transdc_His_kin_Hpt_dom"/>
</dbReference>
<dbReference type="Pfam" id="PF00989">
    <property type="entry name" value="PAS"/>
    <property type="match status" value="1"/>
</dbReference>
<evidence type="ECO:0000256" key="6">
    <source>
        <dbReference type="ARBA" id="ARBA00022989"/>
    </source>
</evidence>
<dbReference type="Gene3D" id="3.30.450.350">
    <property type="entry name" value="CHASE domain"/>
    <property type="match status" value="1"/>
</dbReference>
<evidence type="ECO:0000259" key="17">
    <source>
        <dbReference type="PROSITE" id="PS50839"/>
    </source>
</evidence>
<dbReference type="NCBIfam" id="TIGR00229">
    <property type="entry name" value="sensory_box"/>
    <property type="match status" value="4"/>
</dbReference>
<dbReference type="Pfam" id="PF13426">
    <property type="entry name" value="PAS_9"/>
    <property type="match status" value="2"/>
</dbReference>
<dbReference type="SUPFAM" id="SSF47226">
    <property type="entry name" value="Histidine-containing phosphotransfer domain, HPT domain"/>
    <property type="match status" value="1"/>
</dbReference>
<dbReference type="Gene3D" id="3.30.565.10">
    <property type="entry name" value="Histidine kinase-like ATPase, C-terminal domain"/>
    <property type="match status" value="1"/>
</dbReference>
<dbReference type="GO" id="GO:0005524">
    <property type="term" value="F:ATP binding"/>
    <property type="evidence" value="ECO:0007669"/>
    <property type="project" value="UniProtKB-KW"/>
</dbReference>
<reference evidence="19 20" key="1">
    <citation type="submission" date="2020-08" db="EMBL/GenBank/DDBJ databases">
        <title>Genomic Encyclopedia of Type Strains, Phase III (KMG-III): the genomes of soil and plant-associated and newly described type strains.</title>
        <authorList>
            <person name="Whitman W."/>
        </authorList>
    </citation>
    <scope>NUCLEOTIDE SEQUENCE [LARGE SCALE GENOMIC DNA]</scope>
    <source>
        <strain evidence="19 20">CECT 8571</strain>
    </source>
</reference>
<feature type="domain" description="CHASE" evidence="17">
    <location>
        <begin position="143"/>
        <end position="243"/>
    </location>
</feature>
<organism evidence="19 20">
    <name type="scientific">Simiduia aestuariiviva</name>
    <dbReference type="NCBI Taxonomy" id="1510459"/>
    <lineage>
        <taxon>Bacteria</taxon>
        <taxon>Pseudomonadati</taxon>
        <taxon>Pseudomonadota</taxon>
        <taxon>Gammaproteobacteria</taxon>
        <taxon>Cellvibrionales</taxon>
        <taxon>Cellvibrionaceae</taxon>
        <taxon>Simiduia</taxon>
    </lineage>
</organism>
<evidence type="ECO:0000256" key="3">
    <source>
        <dbReference type="ARBA" id="ARBA00012438"/>
    </source>
</evidence>
<evidence type="ECO:0000256" key="4">
    <source>
        <dbReference type="ARBA" id="ARBA00022553"/>
    </source>
</evidence>
<feature type="domain" description="PAC" evidence="16">
    <location>
        <begin position="416"/>
        <end position="468"/>
    </location>
</feature>
<dbReference type="Gene3D" id="1.20.120.160">
    <property type="entry name" value="HPT domain"/>
    <property type="match status" value="1"/>
</dbReference>
<keyword evidence="7" id="KW-0902">Two-component regulatory system</keyword>
<dbReference type="Proteomes" id="UP000559987">
    <property type="component" value="Unassembled WGS sequence"/>
</dbReference>
<dbReference type="SUPFAM" id="SSF55874">
    <property type="entry name" value="ATPase domain of HSP90 chaperone/DNA topoisomerase II/histidine kinase"/>
    <property type="match status" value="1"/>
</dbReference>
<dbReference type="CDD" id="cd00082">
    <property type="entry name" value="HisKA"/>
    <property type="match status" value="1"/>
</dbReference>
<dbReference type="InterPro" id="IPR006189">
    <property type="entry name" value="CHASE_dom"/>
</dbReference>
<feature type="coiled-coil region" evidence="11">
    <location>
        <begin position="456"/>
        <end position="483"/>
    </location>
</feature>
<keyword evidence="20" id="KW-1185">Reference proteome</keyword>
<dbReference type="InterPro" id="IPR000014">
    <property type="entry name" value="PAS"/>
</dbReference>
<dbReference type="InterPro" id="IPR035965">
    <property type="entry name" value="PAS-like_dom_sf"/>
</dbReference>
<comment type="subcellular location">
    <subcellularLocation>
        <location evidence="2">Membrane</location>
    </subcellularLocation>
</comment>
<keyword evidence="11" id="KW-0175">Coiled coil</keyword>
<feature type="domain" description="HPt" evidence="18">
    <location>
        <begin position="1557"/>
        <end position="1654"/>
    </location>
</feature>
<dbReference type="SUPFAM" id="SSF52172">
    <property type="entry name" value="CheY-like"/>
    <property type="match status" value="2"/>
</dbReference>
<feature type="modified residue" description="4-aspartylphosphate" evidence="10">
    <location>
        <position position="1325"/>
    </location>
</feature>
<dbReference type="SUPFAM" id="SSF47384">
    <property type="entry name" value="Homodimeric domain of signal transducing histidine kinase"/>
    <property type="match status" value="1"/>
</dbReference>
<comment type="catalytic activity">
    <reaction evidence="1">
        <text>ATP + protein L-histidine = ADP + protein N-phospho-L-histidine.</text>
        <dbReference type="EC" id="2.7.13.3"/>
    </reaction>
</comment>
<dbReference type="PRINTS" id="PR00344">
    <property type="entry name" value="BCTRLSENSOR"/>
</dbReference>
<accession>A0A839UKQ4</accession>
<dbReference type="InterPro" id="IPR000700">
    <property type="entry name" value="PAS-assoc_C"/>
</dbReference>
<dbReference type="SMART" id="SM00091">
    <property type="entry name" value="PAS"/>
    <property type="match status" value="5"/>
</dbReference>
<evidence type="ECO:0000313" key="20">
    <source>
        <dbReference type="Proteomes" id="UP000559987"/>
    </source>
</evidence>
<dbReference type="Gene3D" id="2.10.70.100">
    <property type="match status" value="1"/>
</dbReference>
<evidence type="ECO:0000259" key="13">
    <source>
        <dbReference type="PROSITE" id="PS50109"/>
    </source>
</evidence>
<dbReference type="PROSITE" id="PS50894">
    <property type="entry name" value="HPT"/>
    <property type="match status" value="1"/>
</dbReference>
<dbReference type="InterPro" id="IPR001610">
    <property type="entry name" value="PAC"/>
</dbReference>
<keyword evidence="5 12" id="KW-0812">Transmembrane</keyword>
<dbReference type="PROSITE" id="PS50113">
    <property type="entry name" value="PAC"/>
    <property type="match status" value="4"/>
</dbReference>
<dbReference type="SMART" id="SM00387">
    <property type="entry name" value="HATPase_c"/>
    <property type="match status" value="1"/>
</dbReference>
<dbReference type="Gene3D" id="1.10.287.130">
    <property type="match status" value="1"/>
</dbReference>
<dbReference type="SMART" id="SM00448">
    <property type="entry name" value="REC"/>
    <property type="match status" value="2"/>
</dbReference>
<keyword evidence="6 12" id="KW-1133">Transmembrane helix</keyword>
<dbReference type="InterPro" id="IPR001789">
    <property type="entry name" value="Sig_transdc_resp-reg_receiver"/>
</dbReference>
<feature type="domain" description="Response regulatory" evidence="14">
    <location>
        <begin position="1412"/>
        <end position="1530"/>
    </location>
</feature>
<feature type="domain" description="Histidine kinase" evidence="13">
    <location>
        <begin position="1026"/>
        <end position="1253"/>
    </location>
</feature>
<dbReference type="InterPro" id="IPR003661">
    <property type="entry name" value="HisK_dim/P_dom"/>
</dbReference>
<gene>
    <name evidence="19" type="ORF">FHS30_000527</name>
</gene>
<dbReference type="SMART" id="SM00388">
    <property type="entry name" value="HisKA"/>
    <property type="match status" value="1"/>
</dbReference>
<dbReference type="InterPro" id="IPR003594">
    <property type="entry name" value="HATPase_dom"/>
</dbReference>
<feature type="transmembrane region" description="Helical" evidence="12">
    <location>
        <begin position="309"/>
        <end position="330"/>
    </location>
</feature>
<dbReference type="Gene3D" id="3.30.450.20">
    <property type="entry name" value="PAS domain"/>
    <property type="match status" value="5"/>
</dbReference>
<feature type="domain" description="PAC" evidence="16">
    <location>
        <begin position="828"/>
        <end position="880"/>
    </location>
</feature>
<protein>
    <recommendedName>
        <fullName evidence="3">histidine kinase</fullName>
        <ecNumber evidence="3">2.7.13.3</ecNumber>
    </recommendedName>
</protein>
<dbReference type="Pfam" id="PF01627">
    <property type="entry name" value="Hpt"/>
    <property type="match status" value="1"/>
</dbReference>
<dbReference type="PANTHER" id="PTHR45339">
    <property type="entry name" value="HYBRID SIGNAL TRANSDUCTION HISTIDINE KINASE J"/>
    <property type="match status" value="1"/>
</dbReference>
<dbReference type="InterPro" id="IPR004358">
    <property type="entry name" value="Sig_transdc_His_kin-like_C"/>
</dbReference>
<dbReference type="InterPro" id="IPR011006">
    <property type="entry name" value="CheY-like_superfamily"/>
</dbReference>
<evidence type="ECO:0000256" key="12">
    <source>
        <dbReference type="SAM" id="Phobius"/>
    </source>
</evidence>
<evidence type="ECO:0000256" key="8">
    <source>
        <dbReference type="ARBA" id="ARBA00023136"/>
    </source>
</evidence>
<keyword evidence="8 12" id="KW-0472">Membrane</keyword>
<sequence>MGTTDKVYQPAIKWVIAVFVVGVGVSITLAANLLAERRSSIAEQLAMDAAATMARIEERLRLYEYGLRGMRGSILVADGHDDFYPRLALYSNSRDVVEEFPGALGFGFIRRLAVPQVDDFLARVRAAGRPDFAIKELTPHTGERFVIEAIFPEARNRAAIGLDIASEGNRRAAAYEAMRSGEVQFTAPITLVQKTGAVVQAGLLLMPVYKSGATPDTEAQRLAECIGWSYAPLVLPDVLASLELNTVGTQLLLRDVHSESPLYGKKVPADLDKTQLSHELTRAVYGRQWQLTLQFENDYFLAQRGLSAVYVYGLGLVLSALAALVTYLQLANLARKRHLLDQQKSMAALMNDAPDAIVGLDPTGRVSSWNTRAQQMFGYRTEEILGRRLIDLLVPEAERGSEYAKLEALAKGEAIASFEARRRRSDGNWLDVQVAMAPVYDDQRRVVGISETLRDIGAEKRAMEQIERLNAKLEGQVQARTADLNVTQRQLQTVLDAVPAQVSFWDTQLRNQVANKAFLDVTHVSRESLHGRLLGEVDSSNLLQTHRAKFKAAMDGITQQFERQVQMPDGSRRFFLTHLVPDSNDEHAAGLFIMDHDITEITENRLQLAEALHENEVLLSTIDAQLQLSITDLDGTILEANDNFCRATGYQENELIGQDHKKLNSGVHNADFFAEMWQTINAGKPWRGEMCNRKKDGSLYWVDTVISPFVGTSGSVDRFISLRSDITDRMLADMELRRVNTLLRNVLEAAKSMAIIATDVNGKVSLFNRGAENLLGYDSDEVVGQPLSESILDPLDMVACERISSEASGQTLTGFDALVYNAKANGLEEREVRLVNKAGAAFDAHLILSAIKDDKGSVTGYLGLATDITSRREHERAITSARDQLNTAAKVADLGVWTWTLADNALHWNDRMLQMYGYPADLTDLQYEHWYNRVHPEDVEAANALLQQAVAGEAEFNPIFRIVLPSGEIRFIQAAAHVERTQSGDAVKVTGINFDITQRHDFEESLHTAMAQAEAANEAKSAFISNMSHEIRTPMNAVLGMLQLMQQTALNERQQDYVVKAQRAAKSLLHLLNDVLDFSKLDAKKMSLDLHPFELEGFLRDLAGVLTGSTAKYDVELIFDIDHRLPSVLIGDSMRLQQILVNLAGNALKFTPHGQVIVRVQRLDLGEGDGDGNGPATLRFAVEDTGIGISSEQKSKIFSSFEQAESSTSRRYGGTGLGLFICRELVTLMDGEIHLESEEGKGSHFWFDLKLAVEKETPLIEAVSPEFKNKRVLIVEDNKLTSDILAHSLATTGWTIDQVYDGQAAVNQVYRMMQEGINYDVVLMDWRMPQMSGTEAAKAIREMHHAPPMVVMVTAFGQESTAHGEEVELFNNFLLKPVTPRQVIDSVIRALSDEPVVPQLVKSKELRLAGVRLLLVEDNALNRQVAQEMLQQAGAQINIATDGQEAVNMILRIGNQFDLVLMDVQMPRMDGYAATRAIRADSRFASLPILAMTANASAQDRQKCLDSGMTDHIAKPIDRNALVARILALLGKKAKPDDSGASTKDALAAVLERFNGDASLYGRMLGRYSEEAAKQLDLFTTAAKTDDMSGAVRAIHSLKGISGTLGADSVAQLCGDCEAALESGQLSLADALNNGLVENVSREVNATHAHLVVLLNKHTCSANVNPEGEQWQASEWQTRCDMLLEFLNNNDLKAIPLAVDVAKHAPDNIQAAATELVALVEDMDFEVAVQQLKSLQQEAAWKQA</sequence>
<feature type="domain" description="PAS" evidence="15">
    <location>
        <begin position="739"/>
        <end position="796"/>
    </location>
</feature>
<dbReference type="EC" id="2.7.13.3" evidence="3"/>
<dbReference type="EMBL" id="JACHXZ010000001">
    <property type="protein sequence ID" value="MBB3167351.1"/>
    <property type="molecule type" value="Genomic_DNA"/>
</dbReference>
<dbReference type="SMART" id="SM01079">
    <property type="entry name" value="CHASE"/>
    <property type="match status" value="1"/>
</dbReference>
<dbReference type="Pfam" id="PF02518">
    <property type="entry name" value="HATPase_c"/>
    <property type="match status" value="1"/>
</dbReference>
<dbReference type="RefSeq" id="WP_183907996.1">
    <property type="nucleotide sequence ID" value="NZ_JACHXZ010000001.1"/>
</dbReference>
<feature type="domain" description="PAS" evidence="15">
    <location>
        <begin position="630"/>
        <end position="658"/>
    </location>
</feature>
<dbReference type="PROSITE" id="PS50109">
    <property type="entry name" value="HIS_KIN"/>
    <property type="match status" value="1"/>
</dbReference>
<evidence type="ECO:0000259" key="15">
    <source>
        <dbReference type="PROSITE" id="PS50112"/>
    </source>
</evidence>
<feature type="domain" description="PAS" evidence="15">
    <location>
        <begin position="342"/>
        <end position="413"/>
    </location>
</feature>
<dbReference type="Pfam" id="PF03924">
    <property type="entry name" value="CHASE"/>
    <property type="match status" value="1"/>
</dbReference>
<dbReference type="Pfam" id="PF00072">
    <property type="entry name" value="Response_reg"/>
    <property type="match status" value="2"/>
</dbReference>
<evidence type="ECO:0000256" key="5">
    <source>
        <dbReference type="ARBA" id="ARBA00022692"/>
    </source>
</evidence>
<dbReference type="InterPro" id="IPR036641">
    <property type="entry name" value="HPT_dom_sf"/>
</dbReference>
<dbReference type="InterPro" id="IPR013767">
    <property type="entry name" value="PAS_fold"/>
</dbReference>
<evidence type="ECO:0000259" key="14">
    <source>
        <dbReference type="PROSITE" id="PS50110"/>
    </source>
</evidence>
<dbReference type="InterPro" id="IPR005467">
    <property type="entry name" value="His_kinase_dom"/>
</dbReference>
<dbReference type="CDD" id="cd17546">
    <property type="entry name" value="REC_hyHK_CKI1_RcsC-like"/>
    <property type="match status" value="2"/>
</dbReference>
<evidence type="ECO:0000259" key="18">
    <source>
        <dbReference type="PROSITE" id="PS50894"/>
    </source>
</evidence>
<proteinExistence type="predicted"/>
<evidence type="ECO:0000313" key="19">
    <source>
        <dbReference type="EMBL" id="MBB3167351.1"/>
    </source>
</evidence>